<protein>
    <recommendedName>
        <fullName evidence="3">Outer membrane lipoprotein carrier protein LolA</fullName>
    </recommendedName>
</protein>
<comment type="caution">
    <text evidence="1">The sequence shown here is derived from an EMBL/GenBank/DDBJ whole genome shotgun (WGS) entry which is preliminary data.</text>
</comment>
<sequence length="266" mass="29696">MNRVLLGTAASRAGVDCVCGLSFRADPRSYVFMIRTISILFLLSSLALSAKTLEDVITQAREFVGPNEKIESIDTLLYEGVLVPENGAEERRISLLLKKPASQRLEITQGESRITMVVNDMEGFMMQENLVNGQKGFSPLPTDQVRRFKANAAENLYFFKFPSSVRVRSKYLGEQEFRGQPVDAVRFIHSGGVQFFRYFDPETGELLGTETDTGTINTEEGAIQVDGLRFSDKVLSFEGDELAHTITFDKIEVNPEVPEGAFTFPE</sequence>
<keyword evidence="2" id="KW-1185">Reference proteome</keyword>
<evidence type="ECO:0000313" key="1">
    <source>
        <dbReference type="EMBL" id="MBC2601222.1"/>
    </source>
</evidence>
<proteinExistence type="predicted"/>
<dbReference type="RefSeq" id="WP_185691946.1">
    <property type="nucleotide sequence ID" value="NZ_JACHVA010000047.1"/>
</dbReference>
<evidence type="ECO:0008006" key="3">
    <source>
        <dbReference type="Google" id="ProtNLM"/>
    </source>
</evidence>
<dbReference type="EMBL" id="JACHVA010000047">
    <property type="protein sequence ID" value="MBC2601222.1"/>
    <property type="molecule type" value="Genomic_DNA"/>
</dbReference>
<dbReference type="Proteomes" id="UP000525652">
    <property type="component" value="Unassembled WGS sequence"/>
</dbReference>
<dbReference type="AlphaFoldDB" id="A0A7X1E538"/>
<gene>
    <name evidence="1" type="ORF">H5P30_05475</name>
</gene>
<evidence type="ECO:0000313" key="2">
    <source>
        <dbReference type="Proteomes" id="UP000525652"/>
    </source>
</evidence>
<accession>A0A7X1E538</accession>
<name>A0A7X1E538_9BACT</name>
<reference evidence="1 2" key="1">
    <citation type="submission" date="2020-07" db="EMBL/GenBank/DDBJ databases">
        <authorList>
            <person name="Feng X."/>
        </authorList>
    </citation>
    <scope>NUCLEOTIDE SEQUENCE [LARGE SCALE GENOMIC DNA]</scope>
    <source>
        <strain evidence="1 2">JCM14086</strain>
    </source>
</reference>
<organism evidence="1 2">
    <name type="scientific">Puniceicoccus vermicola</name>
    <dbReference type="NCBI Taxonomy" id="388746"/>
    <lineage>
        <taxon>Bacteria</taxon>
        <taxon>Pseudomonadati</taxon>
        <taxon>Verrucomicrobiota</taxon>
        <taxon>Opitutia</taxon>
        <taxon>Puniceicoccales</taxon>
        <taxon>Puniceicoccaceae</taxon>
        <taxon>Puniceicoccus</taxon>
    </lineage>
</organism>